<protein>
    <submittedName>
        <fullName evidence="2">Uncharacterized protein</fullName>
    </submittedName>
</protein>
<comment type="caution">
    <text evidence="2">The sequence shown here is derived from an EMBL/GenBank/DDBJ whole genome shotgun (WGS) entry which is preliminary data.</text>
</comment>
<evidence type="ECO:0000313" key="2">
    <source>
        <dbReference type="EMBL" id="KAJ8794878.1"/>
    </source>
</evidence>
<dbReference type="EMBL" id="JAIQCJ010000676">
    <property type="protein sequence ID" value="KAJ8794878.1"/>
    <property type="molecule type" value="Genomic_DNA"/>
</dbReference>
<evidence type="ECO:0000313" key="3">
    <source>
        <dbReference type="Proteomes" id="UP001159641"/>
    </source>
</evidence>
<organism evidence="2 3">
    <name type="scientific">Eschrichtius robustus</name>
    <name type="common">California gray whale</name>
    <name type="synonym">Eschrichtius gibbosus</name>
    <dbReference type="NCBI Taxonomy" id="9764"/>
    <lineage>
        <taxon>Eukaryota</taxon>
        <taxon>Metazoa</taxon>
        <taxon>Chordata</taxon>
        <taxon>Craniata</taxon>
        <taxon>Vertebrata</taxon>
        <taxon>Euteleostomi</taxon>
        <taxon>Mammalia</taxon>
        <taxon>Eutheria</taxon>
        <taxon>Laurasiatheria</taxon>
        <taxon>Artiodactyla</taxon>
        <taxon>Whippomorpha</taxon>
        <taxon>Cetacea</taxon>
        <taxon>Mysticeti</taxon>
        <taxon>Eschrichtiidae</taxon>
        <taxon>Eschrichtius</taxon>
    </lineage>
</organism>
<gene>
    <name evidence="2" type="ORF">J1605_002921</name>
</gene>
<sequence length="134" mass="14470">MPRAVRHNTAARGRERLKSTRDGVDPTRKERWSASERWWAPPRPRAAGLRALRARPSILIRRGPHPDLCLQGDLDARAESEGVLSSARSSPPQTRSEPEACGEAPAGFSEGDAQRARPGVSPQAGAALRHPAAS</sequence>
<proteinExistence type="predicted"/>
<keyword evidence="3" id="KW-1185">Reference proteome</keyword>
<feature type="region of interest" description="Disordered" evidence="1">
    <location>
        <begin position="1"/>
        <end position="47"/>
    </location>
</feature>
<feature type="compositionally biased region" description="Basic and acidic residues" evidence="1">
    <location>
        <begin position="12"/>
        <end position="34"/>
    </location>
</feature>
<dbReference type="AlphaFoldDB" id="A0AB34HUU6"/>
<name>A0AB34HUU6_ESCRO</name>
<evidence type="ECO:0000256" key="1">
    <source>
        <dbReference type="SAM" id="MobiDB-lite"/>
    </source>
</evidence>
<feature type="compositionally biased region" description="Polar residues" evidence="1">
    <location>
        <begin position="86"/>
        <end position="95"/>
    </location>
</feature>
<accession>A0AB34HUU6</accession>
<dbReference type="Proteomes" id="UP001159641">
    <property type="component" value="Unassembled WGS sequence"/>
</dbReference>
<reference evidence="2 3" key="1">
    <citation type="submission" date="2022-11" db="EMBL/GenBank/DDBJ databases">
        <title>Whole genome sequence of Eschrichtius robustus ER-17-0199.</title>
        <authorList>
            <person name="Bruniche-Olsen A."/>
            <person name="Black A.N."/>
            <person name="Fields C.J."/>
            <person name="Walden K."/>
            <person name="Dewoody J.A."/>
        </authorList>
    </citation>
    <scope>NUCLEOTIDE SEQUENCE [LARGE SCALE GENOMIC DNA]</scope>
    <source>
        <strain evidence="2">ER-17-0199</strain>
        <tissue evidence="2">Blubber</tissue>
    </source>
</reference>
<feature type="region of interest" description="Disordered" evidence="1">
    <location>
        <begin position="78"/>
        <end position="134"/>
    </location>
</feature>